<proteinExistence type="predicted"/>
<dbReference type="EMBL" id="KV426087">
    <property type="protein sequence ID" value="KZV88897.1"/>
    <property type="molecule type" value="Genomic_DNA"/>
</dbReference>
<organism evidence="2 3">
    <name type="scientific">Exidia glandulosa HHB12029</name>
    <dbReference type="NCBI Taxonomy" id="1314781"/>
    <lineage>
        <taxon>Eukaryota</taxon>
        <taxon>Fungi</taxon>
        <taxon>Dikarya</taxon>
        <taxon>Basidiomycota</taxon>
        <taxon>Agaricomycotina</taxon>
        <taxon>Agaricomycetes</taxon>
        <taxon>Auriculariales</taxon>
        <taxon>Exidiaceae</taxon>
        <taxon>Exidia</taxon>
    </lineage>
</organism>
<sequence>MAPTTASSRAVHSPLPPMSNYERCQSARNNGYKKPLPPYVTNSTDDQWHQTSAAPVLGSRRARCMQAASSMHEPPLPGTTPTTASSCAVRSPPPPMSNYVRCQTLPGKQFNNQRVPMTSCNDRSTTRARLEERAKRVLQAQTIDGSVLEHVTGVYRPACS</sequence>
<evidence type="ECO:0000313" key="3">
    <source>
        <dbReference type="Proteomes" id="UP000077266"/>
    </source>
</evidence>
<dbReference type="Proteomes" id="UP000077266">
    <property type="component" value="Unassembled WGS sequence"/>
</dbReference>
<feature type="region of interest" description="Disordered" evidence="1">
    <location>
        <begin position="1"/>
        <end position="50"/>
    </location>
</feature>
<dbReference type="AlphaFoldDB" id="A0A165FFA7"/>
<dbReference type="InParanoid" id="A0A165FFA7"/>
<reference evidence="2 3" key="1">
    <citation type="journal article" date="2016" name="Mol. Biol. Evol.">
        <title>Comparative Genomics of Early-Diverging Mushroom-Forming Fungi Provides Insights into the Origins of Lignocellulose Decay Capabilities.</title>
        <authorList>
            <person name="Nagy L.G."/>
            <person name="Riley R."/>
            <person name="Tritt A."/>
            <person name="Adam C."/>
            <person name="Daum C."/>
            <person name="Floudas D."/>
            <person name="Sun H."/>
            <person name="Yadav J.S."/>
            <person name="Pangilinan J."/>
            <person name="Larsson K.H."/>
            <person name="Matsuura K."/>
            <person name="Barry K."/>
            <person name="Labutti K."/>
            <person name="Kuo R."/>
            <person name="Ohm R.A."/>
            <person name="Bhattacharya S.S."/>
            <person name="Shirouzu T."/>
            <person name="Yoshinaga Y."/>
            <person name="Martin F.M."/>
            <person name="Grigoriev I.V."/>
            <person name="Hibbett D.S."/>
        </authorList>
    </citation>
    <scope>NUCLEOTIDE SEQUENCE [LARGE SCALE GENOMIC DNA]</scope>
    <source>
        <strain evidence="2 3">HHB12029</strain>
    </source>
</reference>
<feature type="compositionally biased region" description="Polar residues" evidence="1">
    <location>
        <begin position="1"/>
        <end position="10"/>
    </location>
</feature>
<evidence type="ECO:0000313" key="2">
    <source>
        <dbReference type="EMBL" id="KZV88897.1"/>
    </source>
</evidence>
<feature type="region of interest" description="Disordered" evidence="1">
    <location>
        <begin position="65"/>
        <end position="93"/>
    </location>
</feature>
<protein>
    <submittedName>
        <fullName evidence="2">Uncharacterized protein</fullName>
    </submittedName>
</protein>
<name>A0A165FFA7_EXIGL</name>
<accession>A0A165FFA7</accession>
<keyword evidence="3" id="KW-1185">Reference proteome</keyword>
<evidence type="ECO:0000256" key="1">
    <source>
        <dbReference type="SAM" id="MobiDB-lite"/>
    </source>
</evidence>
<gene>
    <name evidence="2" type="ORF">EXIGLDRAFT_696284</name>
</gene>
<feature type="compositionally biased region" description="Polar residues" evidence="1">
    <location>
        <begin position="79"/>
        <end position="88"/>
    </location>
</feature>
<feature type="compositionally biased region" description="Polar residues" evidence="1">
    <location>
        <begin position="40"/>
        <end position="50"/>
    </location>
</feature>